<gene>
    <name evidence="2" type="ORF">H2509_17155</name>
</gene>
<dbReference type="EMBL" id="JACFXV010000064">
    <property type="protein sequence ID" value="MBA5778857.1"/>
    <property type="molecule type" value="Genomic_DNA"/>
</dbReference>
<dbReference type="Pfam" id="PF18765">
    <property type="entry name" value="Polbeta"/>
    <property type="match status" value="1"/>
</dbReference>
<dbReference type="AlphaFoldDB" id="A0A839AJB7"/>
<feature type="domain" description="Polymerase beta nucleotidyltransferase" evidence="1">
    <location>
        <begin position="72"/>
        <end position="150"/>
    </location>
</feature>
<dbReference type="RefSeq" id="WP_182167579.1">
    <property type="nucleotide sequence ID" value="NZ_JACFXV010000064.1"/>
</dbReference>
<dbReference type="GO" id="GO:0016740">
    <property type="term" value="F:transferase activity"/>
    <property type="evidence" value="ECO:0007669"/>
    <property type="project" value="UniProtKB-KW"/>
</dbReference>
<dbReference type="InterPro" id="IPR013321">
    <property type="entry name" value="Arc_rbn_hlx_hlx"/>
</dbReference>
<keyword evidence="2" id="KW-0808">Transferase</keyword>
<protein>
    <submittedName>
        <fullName evidence="2">Nucleotidyltransferase domain-containing protein</fullName>
    </submittedName>
</protein>
<evidence type="ECO:0000313" key="3">
    <source>
        <dbReference type="Proteomes" id="UP000541109"/>
    </source>
</evidence>
<dbReference type="Gene3D" id="3.30.460.10">
    <property type="entry name" value="Beta Polymerase, domain 2"/>
    <property type="match status" value="1"/>
</dbReference>
<dbReference type="Gene3D" id="1.10.1220.10">
    <property type="entry name" value="Met repressor-like"/>
    <property type="match status" value="1"/>
</dbReference>
<dbReference type="SUPFAM" id="SSF47598">
    <property type="entry name" value="Ribbon-helix-helix"/>
    <property type="match status" value="1"/>
</dbReference>
<dbReference type="GO" id="GO:0006355">
    <property type="term" value="P:regulation of DNA-templated transcription"/>
    <property type="evidence" value="ECO:0007669"/>
    <property type="project" value="InterPro"/>
</dbReference>
<accession>A0A839AJB7</accession>
<keyword evidence="3" id="KW-1185">Reference proteome</keyword>
<dbReference type="InterPro" id="IPR041633">
    <property type="entry name" value="Polbeta"/>
</dbReference>
<dbReference type="SUPFAM" id="SSF81301">
    <property type="entry name" value="Nucleotidyltransferase"/>
    <property type="match status" value="1"/>
</dbReference>
<dbReference type="PANTHER" id="PTHR43852">
    <property type="entry name" value="NUCLEOTIDYLTRANSFERASE"/>
    <property type="match status" value="1"/>
</dbReference>
<sequence>MPASDTAYLSARVPASLRNRLKSIAARRGQKMQDLLNQIVEDYVEREDKAAPSANEIIRRLQDHRDVLTRMGVRHLFLFGSVARGDARPDSDIDLAYDLIPARKHSLFALGEIEQEIQGILGPSNKIDMASRKDLFGHVRESALADEIRIF</sequence>
<dbReference type="CDD" id="cd05403">
    <property type="entry name" value="NT_KNTase_like"/>
    <property type="match status" value="1"/>
</dbReference>
<evidence type="ECO:0000259" key="1">
    <source>
        <dbReference type="Pfam" id="PF18765"/>
    </source>
</evidence>
<dbReference type="Proteomes" id="UP000541109">
    <property type="component" value="Unassembled WGS sequence"/>
</dbReference>
<dbReference type="InterPro" id="IPR010985">
    <property type="entry name" value="Ribbon_hlx_hlx"/>
</dbReference>
<dbReference type="InterPro" id="IPR052930">
    <property type="entry name" value="TA_antitoxin_MntA"/>
</dbReference>
<dbReference type="InterPro" id="IPR043519">
    <property type="entry name" value="NT_sf"/>
</dbReference>
<organism evidence="2 3">
    <name type="scientific">Stappia albiluteola</name>
    <dbReference type="NCBI Taxonomy" id="2758565"/>
    <lineage>
        <taxon>Bacteria</taxon>
        <taxon>Pseudomonadati</taxon>
        <taxon>Pseudomonadota</taxon>
        <taxon>Alphaproteobacteria</taxon>
        <taxon>Hyphomicrobiales</taxon>
        <taxon>Stappiaceae</taxon>
        <taxon>Stappia</taxon>
    </lineage>
</organism>
<dbReference type="PANTHER" id="PTHR43852:SF2">
    <property type="entry name" value="PROTEIN ADENYLYLTRANSFERASE MNTA"/>
    <property type="match status" value="1"/>
</dbReference>
<proteinExistence type="predicted"/>
<reference evidence="2 3" key="1">
    <citation type="submission" date="2020-07" db="EMBL/GenBank/DDBJ databases">
        <title>Stappia sp., F7233, whole genome shotgun sequencing project.</title>
        <authorList>
            <person name="Jiang S."/>
            <person name="Liu Z.W."/>
            <person name="Du Z.J."/>
        </authorList>
    </citation>
    <scope>NUCLEOTIDE SEQUENCE [LARGE SCALE GENOMIC DNA]</scope>
    <source>
        <strain evidence="2 3">F7233</strain>
    </source>
</reference>
<name>A0A839AJB7_9HYPH</name>
<comment type="caution">
    <text evidence="2">The sequence shown here is derived from an EMBL/GenBank/DDBJ whole genome shotgun (WGS) entry which is preliminary data.</text>
</comment>
<evidence type="ECO:0000313" key="2">
    <source>
        <dbReference type="EMBL" id="MBA5778857.1"/>
    </source>
</evidence>